<dbReference type="KEGG" id="ghl:GM160_09055"/>
<feature type="domain" description="1-deoxy-D-xylulose 5-phosphate reductoisomerase C-terminal" evidence="11">
    <location>
        <begin position="173"/>
        <end position="268"/>
    </location>
</feature>
<dbReference type="SUPFAM" id="SSF55347">
    <property type="entry name" value="Glyceraldehyde-3-phosphate dehydrogenase-like, C-terminal domain"/>
    <property type="match status" value="1"/>
</dbReference>
<dbReference type="Pfam" id="PF08436">
    <property type="entry name" value="DXP_redisom_C"/>
    <property type="match status" value="1"/>
</dbReference>
<dbReference type="Proteomes" id="UP000427716">
    <property type="component" value="Chromosome"/>
</dbReference>
<evidence type="ECO:0000256" key="2">
    <source>
        <dbReference type="ARBA" id="ARBA00006825"/>
    </source>
</evidence>
<evidence type="ECO:0000256" key="6">
    <source>
        <dbReference type="ARBA" id="ARBA00023211"/>
    </source>
</evidence>
<dbReference type="Pfam" id="PF13288">
    <property type="entry name" value="DXPR_C"/>
    <property type="match status" value="1"/>
</dbReference>
<comment type="pathway">
    <text evidence="1 9">Isoprenoid biosynthesis; isopentenyl diphosphate biosynthesis via DXP pathway; isopentenyl diphosphate from 1-deoxy-D-xylulose 5-phosphate: step 1/6.</text>
</comment>
<dbReference type="SUPFAM" id="SSF51735">
    <property type="entry name" value="NAD(P)-binding Rossmann-fold domains"/>
    <property type="match status" value="1"/>
</dbReference>
<dbReference type="SUPFAM" id="SSF69055">
    <property type="entry name" value="1-deoxy-D-xylulose-5-phosphate reductoisomerase, C-terminal domain"/>
    <property type="match status" value="1"/>
</dbReference>
<proteinExistence type="inferred from homology"/>
<evidence type="ECO:0000256" key="8">
    <source>
        <dbReference type="ARBA" id="ARBA00048543"/>
    </source>
</evidence>
<dbReference type="InterPro" id="IPR036291">
    <property type="entry name" value="NAD(P)-bd_dom_sf"/>
</dbReference>
<evidence type="ECO:0000256" key="3">
    <source>
        <dbReference type="ARBA" id="ARBA00022723"/>
    </source>
</evidence>
<dbReference type="EC" id="1.1.1.267" evidence="9"/>
<feature type="binding site" evidence="9">
    <location>
        <position position="251"/>
    </location>
    <ligand>
        <name>1-deoxy-D-xylulose 5-phosphate</name>
        <dbReference type="ChEBI" id="CHEBI:57792"/>
    </ligand>
</feature>
<dbReference type="InterPro" id="IPR036169">
    <property type="entry name" value="DXPR_C_sf"/>
</dbReference>
<keyword evidence="9" id="KW-0460">Magnesium</keyword>
<evidence type="ECO:0000256" key="5">
    <source>
        <dbReference type="ARBA" id="ARBA00023002"/>
    </source>
</evidence>
<organism evidence="13 14">
    <name type="scientific">Guyparkeria halophila</name>
    <dbReference type="NCBI Taxonomy" id="47960"/>
    <lineage>
        <taxon>Bacteria</taxon>
        <taxon>Pseudomonadati</taxon>
        <taxon>Pseudomonadota</taxon>
        <taxon>Gammaproteobacteria</taxon>
        <taxon>Chromatiales</taxon>
        <taxon>Thioalkalibacteraceae</taxon>
        <taxon>Guyparkeria</taxon>
    </lineage>
</organism>
<keyword evidence="6 9" id="KW-0464">Manganese</keyword>
<feature type="binding site" evidence="9">
    <location>
        <position position="178"/>
    </location>
    <ligand>
        <name>1-deoxy-D-xylulose 5-phosphate</name>
        <dbReference type="ChEBI" id="CHEBI:57792"/>
    </ligand>
</feature>
<dbReference type="NCBIfam" id="TIGR00243">
    <property type="entry name" value="Dxr"/>
    <property type="match status" value="1"/>
</dbReference>
<dbReference type="PANTHER" id="PTHR30525:SF0">
    <property type="entry name" value="1-DEOXY-D-XYLULOSE 5-PHOSPHATE REDUCTOISOMERASE, CHLOROPLASTIC"/>
    <property type="match status" value="1"/>
</dbReference>
<feature type="binding site" evidence="9">
    <location>
        <position position="256"/>
    </location>
    <ligand>
        <name>1-deoxy-D-xylulose 5-phosphate</name>
        <dbReference type="ChEBI" id="CHEBI:57792"/>
    </ligand>
</feature>
<protein>
    <recommendedName>
        <fullName evidence="9">1-deoxy-D-xylulose 5-phosphate reductoisomerase</fullName>
        <shortName evidence="9">DXP reductoisomerase</shortName>
        <ecNumber evidence="9">1.1.1.267</ecNumber>
    </recommendedName>
    <alternativeName>
        <fullName evidence="9">1-deoxyxylulose-5-phosphate reductoisomerase</fullName>
    </alternativeName>
    <alternativeName>
        <fullName evidence="9">2-C-methyl-D-erythritol 4-phosphate synthase</fullName>
    </alternativeName>
</protein>
<dbReference type="GO" id="GO:0016853">
    <property type="term" value="F:isomerase activity"/>
    <property type="evidence" value="ECO:0007669"/>
    <property type="project" value="UniProtKB-KW"/>
</dbReference>
<dbReference type="GO" id="GO:0030145">
    <property type="term" value="F:manganese ion binding"/>
    <property type="evidence" value="ECO:0007669"/>
    <property type="project" value="TreeGrafter"/>
</dbReference>
<feature type="binding site" evidence="9">
    <location>
        <position position="257"/>
    </location>
    <ligand>
        <name>1-deoxy-D-xylulose 5-phosphate</name>
        <dbReference type="ChEBI" id="CHEBI:57792"/>
    </ligand>
</feature>
<keyword evidence="5 9" id="KW-0560">Oxidoreductase</keyword>
<feature type="binding site" evidence="9">
    <location>
        <position position="177"/>
    </location>
    <ligand>
        <name>Mn(2+)</name>
        <dbReference type="ChEBI" id="CHEBI:29035"/>
    </ligand>
</feature>
<feature type="domain" description="1-deoxy-D-xylulose 5-phosphate reductoisomerase N-terminal" evidence="10">
    <location>
        <begin position="29"/>
        <end position="159"/>
    </location>
</feature>
<dbReference type="InterPro" id="IPR013644">
    <property type="entry name" value="DXP_reductoisomerase_C"/>
</dbReference>
<evidence type="ECO:0000259" key="12">
    <source>
        <dbReference type="Pfam" id="PF13288"/>
    </source>
</evidence>
<feature type="binding site" evidence="9">
    <location>
        <position position="179"/>
    </location>
    <ligand>
        <name>Mn(2+)</name>
        <dbReference type="ChEBI" id="CHEBI:29035"/>
    </ligand>
</feature>
<evidence type="ECO:0000313" key="13">
    <source>
        <dbReference type="EMBL" id="QGT79025.1"/>
    </source>
</evidence>
<dbReference type="InterPro" id="IPR003821">
    <property type="entry name" value="DXP_reductoisomerase"/>
</dbReference>
<dbReference type="InterPro" id="IPR026877">
    <property type="entry name" value="DXPR_C"/>
</dbReference>
<feature type="binding site" evidence="9">
    <location>
        <position position="152"/>
    </location>
    <ligand>
        <name>1-deoxy-D-xylulose 5-phosphate</name>
        <dbReference type="ChEBI" id="CHEBI:57792"/>
    </ligand>
</feature>
<dbReference type="Pfam" id="PF02670">
    <property type="entry name" value="DXP_reductoisom"/>
    <property type="match status" value="1"/>
</dbReference>
<keyword evidence="14" id="KW-1185">Reference proteome</keyword>
<evidence type="ECO:0000256" key="1">
    <source>
        <dbReference type="ARBA" id="ARBA00005094"/>
    </source>
</evidence>
<keyword evidence="3 9" id="KW-0479">Metal-binding</keyword>
<feature type="binding site" evidence="9">
    <location>
        <position position="260"/>
    </location>
    <ligand>
        <name>1-deoxy-D-xylulose 5-phosphate</name>
        <dbReference type="ChEBI" id="CHEBI:57792"/>
    </ligand>
</feature>
<comment type="catalytic activity">
    <reaction evidence="8">
        <text>2-C-methyl-D-erythritol 4-phosphate + NADP(+) = 1-deoxy-D-xylulose 5-phosphate + NADPH + H(+)</text>
        <dbReference type="Rhea" id="RHEA:13717"/>
        <dbReference type="ChEBI" id="CHEBI:15378"/>
        <dbReference type="ChEBI" id="CHEBI:57783"/>
        <dbReference type="ChEBI" id="CHEBI:57792"/>
        <dbReference type="ChEBI" id="CHEBI:58262"/>
        <dbReference type="ChEBI" id="CHEBI:58349"/>
        <dbReference type="EC" id="1.1.1.267"/>
    </reaction>
    <physiologicalReaction direction="right-to-left" evidence="8">
        <dbReference type="Rhea" id="RHEA:13719"/>
    </physiologicalReaction>
</comment>
<dbReference type="HAMAP" id="MF_00183">
    <property type="entry name" value="DXP_reductoisom"/>
    <property type="match status" value="1"/>
</dbReference>
<gene>
    <name evidence="9" type="primary">dxr</name>
    <name evidence="13" type="ORF">GM160_09055</name>
</gene>
<dbReference type="Gene3D" id="1.10.1740.10">
    <property type="match status" value="1"/>
</dbReference>
<evidence type="ECO:0000259" key="10">
    <source>
        <dbReference type="Pfam" id="PF02670"/>
    </source>
</evidence>
<dbReference type="GO" id="GO:0051484">
    <property type="term" value="P:isopentenyl diphosphate biosynthetic process, methylerythritol 4-phosphate pathway involved in terpenoid biosynthetic process"/>
    <property type="evidence" value="ECO:0007669"/>
    <property type="project" value="UniProtKB-ARBA"/>
</dbReference>
<comment type="function">
    <text evidence="9">Catalyzes the NADPH-dependent rearrangement and reduction of 1-deoxy-D-xylulose-5-phosphate (DXP) to 2-C-methyl-D-erythritol 4-phosphate (MEP).</text>
</comment>
<feature type="binding site" evidence="9">
    <location>
        <position position="151"/>
    </location>
    <ligand>
        <name>NADPH</name>
        <dbReference type="ChEBI" id="CHEBI:57783"/>
    </ligand>
</feature>
<comment type="cofactor">
    <cofactor evidence="9">
        <name>Mg(2+)</name>
        <dbReference type="ChEBI" id="CHEBI:18420"/>
    </cofactor>
    <cofactor evidence="9">
        <name>Mn(2+)</name>
        <dbReference type="ChEBI" id="CHEBI:29035"/>
    </cofactor>
</comment>
<feature type="binding site" evidence="9">
    <location>
        <position position="179"/>
    </location>
    <ligand>
        <name>1-deoxy-D-xylulose 5-phosphate</name>
        <dbReference type="ChEBI" id="CHEBI:57792"/>
    </ligand>
</feature>
<dbReference type="FunFam" id="3.40.50.720:FF:000045">
    <property type="entry name" value="1-deoxy-D-xylulose 5-phosphate reductoisomerase"/>
    <property type="match status" value="1"/>
</dbReference>
<dbReference type="NCBIfam" id="NF009114">
    <property type="entry name" value="PRK12464.1"/>
    <property type="match status" value="1"/>
</dbReference>
<dbReference type="PANTHER" id="PTHR30525">
    <property type="entry name" value="1-DEOXY-D-XYLULOSE 5-PHOSPHATE REDUCTOISOMERASE"/>
    <property type="match status" value="1"/>
</dbReference>
<evidence type="ECO:0000313" key="14">
    <source>
        <dbReference type="Proteomes" id="UP000427716"/>
    </source>
</evidence>
<evidence type="ECO:0000256" key="7">
    <source>
        <dbReference type="ARBA" id="ARBA00023229"/>
    </source>
</evidence>
<dbReference type="AlphaFoldDB" id="A0A6I6D4F1"/>
<feature type="binding site" evidence="9">
    <location>
        <position position="238"/>
    </location>
    <ligand>
        <name>1-deoxy-D-xylulose 5-phosphate</name>
        <dbReference type="ChEBI" id="CHEBI:57792"/>
    </ligand>
</feature>
<keyword evidence="13" id="KW-0413">Isomerase</keyword>
<feature type="binding site" evidence="9">
    <location>
        <position position="35"/>
    </location>
    <ligand>
        <name>NADPH</name>
        <dbReference type="ChEBI" id="CHEBI:57783"/>
    </ligand>
</feature>
<feature type="binding site" evidence="9">
    <location>
        <position position="37"/>
    </location>
    <ligand>
        <name>NADPH</name>
        <dbReference type="ChEBI" id="CHEBI:57783"/>
    </ligand>
</feature>
<evidence type="ECO:0000256" key="4">
    <source>
        <dbReference type="ARBA" id="ARBA00022857"/>
    </source>
</evidence>
<reference evidence="13 14" key="1">
    <citation type="submission" date="2019-11" db="EMBL/GenBank/DDBJ databases">
        <authorList>
            <person name="Zhang J."/>
            <person name="Sun C."/>
        </authorList>
    </citation>
    <scope>NUCLEOTIDE SEQUENCE [LARGE SCALE GENOMIC DNA]</scope>
    <source>
        <strain evidence="14">sp2</strain>
    </source>
</reference>
<feature type="binding site" evidence="9">
    <location>
        <position position="36"/>
    </location>
    <ligand>
        <name>NADPH</name>
        <dbReference type="ChEBI" id="CHEBI:57783"/>
    </ligand>
</feature>
<keyword evidence="7 9" id="KW-0414">Isoprene biosynthesis</keyword>
<evidence type="ECO:0000259" key="11">
    <source>
        <dbReference type="Pfam" id="PF08436"/>
    </source>
</evidence>
<sequence>MVSSPPCRCGGWGSGRCSCWGADVARNRIGIFGSTGSIGVSTLDVLARHPDRFSVEVLVAHSRVEPLFEQIKRFRPAVVGLVDADRRAALEERLASLPAVHRPAVVVGQAAVDELAGEASLDTVVAAVVGTAGLGSTWKALAAGKRVLLANKESLVAAGELMLDVARRAGATLLPIDSEHNAIFQCLPADEAAVVGRGGLVSDSREIERLVLTASGGPFRERPLADFADITPEQACAHPNWSMGRKISVDSATMMNKGLEVIEAARLFGVSADRIEVLVHPESVIHSMVRFVDGSVIAELGEPDMRTPIAHALAWPERIESGVAPLDFGALAGLHFESPDPERFPALRLAFEALAAGGAMPLVLNAANEVAVGAFLERRIGFMDIPAALEAAMAHFVGDAAIGAPMSVEAVLAADDQVRDWTAAWCRSRHGTMAARAD</sequence>
<name>A0A6I6D4F1_9GAMM</name>
<feature type="binding site" evidence="9">
    <location>
        <position position="38"/>
    </location>
    <ligand>
        <name>NADPH</name>
        <dbReference type="ChEBI" id="CHEBI:57783"/>
    </ligand>
</feature>
<comment type="similarity">
    <text evidence="2 9">Belongs to the DXR family.</text>
</comment>
<accession>A0A6I6D4F1</accession>
<dbReference type="GO" id="GO:0070402">
    <property type="term" value="F:NADPH binding"/>
    <property type="evidence" value="ECO:0007669"/>
    <property type="project" value="InterPro"/>
</dbReference>
<feature type="domain" description="DXP reductoisomerase C-terminal" evidence="12">
    <location>
        <begin position="300"/>
        <end position="420"/>
    </location>
</feature>
<feature type="binding site" evidence="9">
    <location>
        <position position="244"/>
    </location>
    <ligand>
        <name>NADPH</name>
        <dbReference type="ChEBI" id="CHEBI:57783"/>
    </ligand>
</feature>
<comment type="caution">
    <text evidence="9">Lacks conserved residue(s) required for the propagation of feature annotation.</text>
</comment>
<dbReference type="GO" id="GO:0030604">
    <property type="term" value="F:1-deoxy-D-xylulose-5-phosphate reductoisomerase activity"/>
    <property type="evidence" value="ECO:0007669"/>
    <property type="project" value="UniProtKB-UniRule"/>
</dbReference>
<feature type="binding site" evidence="9">
    <location>
        <position position="153"/>
    </location>
    <ligand>
        <name>NADPH</name>
        <dbReference type="ChEBI" id="CHEBI:57783"/>
    </ligand>
</feature>
<dbReference type="Gene3D" id="3.40.50.720">
    <property type="entry name" value="NAD(P)-binding Rossmann-like Domain"/>
    <property type="match status" value="1"/>
</dbReference>
<dbReference type="InterPro" id="IPR013512">
    <property type="entry name" value="DXP_reductoisomerase_N"/>
</dbReference>
<dbReference type="UniPathway" id="UPA00056">
    <property type="reaction ID" value="UER00092"/>
</dbReference>
<dbReference type="PIRSF" id="PIRSF006205">
    <property type="entry name" value="Dxp_reductismrs"/>
    <property type="match status" value="1"/>
</dbReference>
<dbReference type="EMBL" id="CP046415">
    <property type="protein sequence ID" value="QGT79025.1"/>
    <property type="molecule type" value="Genomic_DNA"/>
</dbReference>
<feature type="binding site" evidence="9">
    <location>
        <position position="260"/>
    </location>
    <ligand>
        <name>Mn(2+)</name>
        <dbReference type="ChEBI" id="CHEBI:29035"/>
    </ligand>
</feature>
<keyword evidence="4 9" id="KW-0521">NADP</keyword>
<evidence type="ECO:0000256" key="9">
    <source>
        <dbReference type="HAMAP-Rule" id="MF_00183"/>
    </source>
</evidence>
<feature type="binding site" evidence="9">
    <location>
        <position position="215"/>
    </location>
    <ligand>
        <name>1-deoxy-D-xylulose 5-phosphate</name>
        <dbReference type="ChEBI" id="CHEBI:57792"/>
    </ligand>
</feature>